<feature type="repeat" description="PPR" evidence="3">
    <location>
        <begin position="115"/>
        <end position="149"/>
    </location>
</feature>
<dbReference type="AlphaFoldDB" id="A0A0A9CXF4"/>
<dbReference type="PANTHER" id="PTHR47926:SF443">
    <property type="entry name" value="PENTATRICOPEPTIDE REPEAT-CONTAINING PROTEIN"/>
    <property type="match status" value="1"/>
</dbReference>
<keyword evidence="1" id="KW-0677">Repeat</keyword>
<reference evidence="4" key="2">
    <citation type="journal article" date="2015" name="Data Brief">
        <title>Shoot transcriptome of the giant reed, Arundo donax.</title>
        <authorList>
            <person name="Barrero R.A."/>
            <person name="Guerrero F.D."/>
            <person name="Moolhuijzen P."/>
            <person name="Goolsby J.A."/>
            <person name="Tidwell J."/>
            <person name="Bellgard S.E."/>
            <person name="Bellgard M.I."/>
        </authorList>
    </citation>
    <scope>NUCLEOTIDE SEQUENCE</scope>
    <source>
        <tissue evidence="4">Shoot tissue taken approximately 20 cm above the soil surface</tissue>
    </source>
</reference>
<dbReference type="FunFam" id="1.25.40.10:FF:002349">
    <property type="entry name" value="Putative pentatricopeptide repeat family protein"/>
    <property type="match status" value="1"/>
</dbReference>
<protein>
    <recommendedName>
        <fullName evidence="5">Pentatricopeptide repeat-containing protein</fullName>
    </recommendedName>
</protein>
<organism evidence="4">
    <name type="scientific">Arundo donax</name>
    <name type="common">Giant reed</name>
    <name type="synonym">Donax arundinaceus</name>
    <dbReference type="NCBI Taxonomy" id="35708"/>
    <lineage>
        <taxon>Eukaryota</taxon>
        <taxon>Viridiplantae</taxon>
        <taxon>Streptophyta</taxon>
        <taxon>Embryophyta</taxon>
        <taxon>Tracheophyta</taxon>
        <taxon>Spermatophyta</taxon>
        <taxon>Magnoliopsida</taxon>
        <taxon>Liliopsida</taxon>
        <taxon>Poales</taxon>
        <taxon>Poaceae</taxon>
        <taxon>PACMAD clade</taxon>
        <taxon>Arundinoideae</taxon>
        <taxon>Arundineae</taxon>
        <taxon>Arundo</taxon>
    </lineage>
</organism>
<dbReference type="Pfam" id="PF20431">
    <property type="entry name" value="E_motif"/>
    <property type="match status" value="1"/>
</dbReference>
<evidence type="ECO:0000256" key="2">
    <source>
        <dbReference type="ARBA" id="ARBA00022946"/>
    </source>
</evidence>
<evidence type="ECO:0000256" key="3">
    <source>
        <dbReference type="PROSITE-ProRule" id="PRU00708"/>
    </source>
</evidence>
<keyword evidence="2" id="KW-0809">Transit peptide</keyword>
<dbReference type="PROSITE" id="PS51375">
    <property type="entry name" value="PPR"/>
    <property type="match status" value="2"/>
</dbReference>
<evidence type="ECO:0000256" key="1">
    <source>
        <dbReference type="ARBA" id="ARBA00022737"/>
    </source>
</evidence>
<dbReference type="Gene3D" id="1.25.40.10">
    <property type="entry name" value="Tetratricopeptide repeat domain"/>
    <property type="match status" value="2"/>
</dbReference>
<dbReference type="EMBL" id="GBRH01216871">
    <property type="protein sequence ID" value="JAD81024.1"/>
    <property type="molecule type" value="Transcribed_RNA"/>
</dbReference>
<sequence>MSAEVVFDLMENKDIISWTALLTCYAQNGLAQEALAFFKEMLQRGLGSPVFCITSVLRSCSSTTDLAAGLQIHSRAVKLGIDDDKSVENALVTLYAKCGSVRVALKIFNSMRNRNIISWNALITSFSQHGNEVAAVQLFDLMQEEGVCPDDYTFVGLLSSCSRMGLVAEGCEYFKQMKSKYNLEPKMAHYTCMVDLFACAGRFSDAMEFIVSMPCQPDQLVWEALLSSCRIHGNVELGRIAAKKILEIRPEDPSPYIILSSIHASVDMWDEKAWNRTVFDTQRARKDTGTSWIDAQECSENIFDALQVGVT</sequence>
<dbReference type="InterPro" id="IPR011990">
    <property type="entry name" value="TPR-like_helical_dom_sf"/>
</dbReference>
<dbReference type="GO" id="GO:0009451">
    <property type="term" value="P:RNA modification"/>
    <property type="evidence" value="ECO:0007669"/>
    <property type="project" value="InterPro"/>
</dbReference>
<dbReference type="PANTHER" id="PTHR47926">
    <property type="entry name" value="PENTATRICOPEPTIDE REPEAT-CONTAINING PROTEIN"/>
    <property type="match status" value="1"/>
</dbReference>
<accession>A0A0A9CXF4</accession>
<dbReference type="NCBIfam" id="TIGR00756">
    <property type="entry name" value="PPR"/>
    <property type="match status" value="4"/>
</dbReference>
<feature type="repeat" description="PPR" evidence="3">
    <location>
        <begin position="14"/>
        <end position="48"/>
    </location>
</feature>
<dbReference type="Pfam" id="PF01535">
    <property type="entry name" value="PPR"/>
    <property type="match status" value="2"/>
</dbReference>
<evidence type="ECO:0000313" key="4">
    <source>
        <dbReference type="EMBL" id="JAD81024.1"/>
    </source>
</evidence>
<name>A0A0A9CXF4_ARUDO</name>
<reference evidence="4" key="1">
    <citation type="submission" date="2014-09" db="EMBL/GenBank/DDBJ databases">
        <authorList>
            <person name="Magalhaes I.L.F."/>
            <person name="Oliveira U."/>
            <person name="Santos F.R."/>
            <person name="Vidigal T.H.D.A."/>
            <person name="Brescovit A.D."/>
            <person name="Santos A.J."/>
        </authorList>
    </citation>
    <scope>NUCLEOTIDE SEQUENCE</scope>
    <source>
        <tissue evidence="4">Shoot tissue taken approximately 20 cm above the soil surface</tissue>
    </source>
</reference>
<dbReference type="InterPro" id="IPR046848">
    <property type="entry name" value="E_motif"/>
</dbReference>
<dbReference type="Pfam" id="PF13041">
    <property type="entry name" value="PPR_2"/>
    <property type="match status" value="1"/>
</dbReference>
<dbReference type="InterPro" id="IPR002885">
    <property type="entry name" value="PPR_rpt"/>
</dbReference>
<proteinExistence type="predicted"/>
<dbReference type="GO" id="GO:0003723">
    <property type="term" value="F:RNA binding"/>
    <property type="evidence" value="ECO:0007669"/>
    <property type="project" value="InterPro"/>
</dbReference>
<evidence type="ECO:0008006" key="5">
    <source>
        <dbReference type="Google" id="ProtNLM"/>
    </source>
</evidence>
<dbReference type="InterPro" id="IPR046960">
    <property type="entry name" value="PPR_At4g14850-like_plant"/>
</dbReference>